<dbReference type="AlphaFoldDB" id="A0A256FQW0"/>
<feature type="region of interest" description="Disordered" evidence="1">
    <location>
        <begin position="457"/>
        <end position="477"/>
    </location>
</feature>
<feature type="region of interest" description="Disordered" evidence="1">
    <location>
        <begin position="156"/>
        <end position="293"/>
    </location>
</feature>
<keyword evidence="3" id="KW-1185">Reference proteome</keyword>
<evidence type="ECO:0000256" key="1">
    <source>
        <dbReference type="SAM" id="MobiDB-lite"/>
    </source>
</evidence>
<feature type="compositionally biased region" description="Basic and acidic residues" evidence="1">
    <location>
        <begin position="218"/>
        <end position="244"/>
    </location>
</feature>
<dbReference type="Proteomes" id="UP000216345">
    <property type="component" value="Unassembled WGS sequence"/>
</dbReference>
<name>A0A256FQW0_9HYPH</name>
<evidence type="ECO:0000313" key="3">
    <source>
        <dbReference type="Proteomes" id="UP000216345"/>
    </source>
</evidence>
<sequence length="477" mass="54006">MTRHRDGAQLYAAQDEFTDRQAGRLVEHGAAPFEHDPQKSGSYFVTLENDKGERRTTWGVDLERAMSEAAPETGEKIGLQHIGATPVTLPDGTETLRYAWKVRGAGELAYEQLERRLSRSGAKETTLDYTRDFAERRGIAEQMGVRSEIEIPAERAGLRAERESTAGDHALDRRSSQKIRADLGQDRRADPREDLAGDRQQRRNPFEGLKLGRGAAAESREPDRAGEDGPQIDQKRPQQAEKQRRGMFAGLKLNARPAPSQERTERPEREGSLRQAPAPDRLAERARGQSPLEAAVDRYSRAYESVVQHRRGGLPVLDMQRQEMRDAGQQLDQVQGGMKDLMRSTLQHDPATARAMTELSGRERVAQVIDGMKRENAALQDPNVRAERFVERWQELQGQRRELRGWQHDDARAKVESQMSSLAKSLERDPQAESLVRNRSRELGIGQELRREQSIARALQDEMTRGHRHSRGIGMER</sequence>
<dbReference type="RefSeq" id="WP_328587909.1">
    <property type="nucleotide sequence ID" value="NZ_JBHEEL010000027.1"/>
</dbReference>
<feature type="compositionally biased region" description="Basic and acidic residues" evidence="1">
    <location>
        <begin position="156"/>
        <end position="205"/>
    </location>
</feature>
<reference evidence="2 3" key="1">
    <citation type="submission" date="2017-07" db="EMBL/GenBank/DDBJ databases">
        <title>Phylogenetic study on the rhizospheric bacterium Ochrobactrum sp. A44.</title>
        <authorList>
            <person name="Krzyzanowska D.M."/>
            <person name="Ossowicki A."/>
            <person name="Rajewska M."/>
            <person name="Maciag T."/>
            <person name="Kaczynski Z."/>
            <person name="Czerwicka M."/>
            <person name="Jafra S."/>
        </authorList>
    </citation>
    <scope>NUCLEOTIDE SEQUENCE [LARGE SCALE GENOMIC DNA]</scope>
    <source>
        <strain evidence="2 3">PR17</strain>
    </source>
</reference>
<evidence type="ECO:0000313" key="2">
    <source>
        <dbReference type="EMBL" id="OYR17234.1"/>
    </source>
</evidence>
<feature type="region of interest" description="Disordered" evidence="1">
    <location>
        <begin position="417"/>
        <end position="441"/>
    </location>
</feature>
<gene>
    <name evidence="2" type="ORF">CEV32_3903</name>
</gene>
<proteinExistence type="predicted"/>
<protein>
    <submittedName>
        <fullName evidence="2">Putative conjugal transfer protein TraA</fullName>
    </submittedName>
</protein>
<dbReference type="EMBL" id="NNRK01000020">
    <property type="protein sequence ID" value="OYR17234.1"/>
    <property type="molecule type" value="Genomic_DNA"/>
</dbReference>
<accession>A0A256FQW0</accession>
<comment type="caution">
    <text evidence="2">The sequence shown here is derived from an EMBL/GenBank/DDBJ whole genome shotgun (WGS) entry which is preliminary data.</text>
</comment>
<organism evidence="2 3">
    <name type="scientific">Brucella rhizosphaerae</name>
    <dbReference type="NCBI Taxonomy" id="571254"/>
    <lineage>
        <taxon>Bacteria</taxon>
        <taxon>Pseudomonadati</taxon>
        <taxon>Pseudomonadota</taxon>
        <taxon>Alphaproteobacteria</taxon>
        <taxon>Hyphomicrobiales</taxon>
        <taxon>Brucellaceae</taxon>
        <taxon>Brucella/Ochrobactrum group</taxon>
        <taxon>Brucella</taxon>
    </lineage>
</organism>
<feature type="compositionally biased region" description="Basic and acidic residues" evidence="1">
    <location>
        <begin position="262"/>
        <end position="272"/>
    </location>
</feature>